<reference evidence="3 4" key="1">
    <citation type="submission" date="2019-10" db="EMBL/GenBank/DDBJ databases">
        <title>Draft Genome Sequence of Cytophagaceae sp. SJW1-29.</title>
        <authorList>
            <person name="Choi A."/>
        </authorList>
    </citation>
    <scope>NUCLEOTIDE SEQUENCE [LARGE SCALE GENOMIC DNA]</scope>
    <source>
        <strain evidence="3 4">SJW1-29</strain>
    </source>
</reference>
<organism evidence="3 4">
    <name type="scientific">Salmonirosea aquatica</name>
    <dbReference type="NCBI Taxonomy" id="2654236"/>
    <lineage>
        <taxon>Bacteria</taxon>
        <taxon>Pseudomonadati</taxon>
        <taxon>Bacteroidota</taxon>
        <taxon>Cytophagia</taxon>
        <taxon>Cytophagales</taxon>
        <taxon>Spirosomataceae</taxon>
        <taxon>Salmonirosea</taxon>
    </lineage>
</organism>
<evidence type="ECO:0000313" key="3">
    <source>
        <dbReference type="EMBL" id="MPR33111.1"/>
    </source>
</evidence>
<dbReference type="Proteomes" id="UP000479293">
    <property type="component" value="Unassembled WGS sequence"/>
</dbReference>
<comment type="subcellular location">
    <subcellularLocation>
        <location evidence="1">Membrane</location>
    </subcellularLocation>
</comment>
<dbReference type="Pfam" id="PF01370">
    <property type="entry name" value="Epimerase"/>
    <property type="match status" value="1"/>
</dbReference>
<dbReference type="InterPro" id="IPR001509">
    <property type="entry name" value="Epimerase_deHydtase"/>
</dbReference>
<feature type="domain" description="NAD-dependent epimerase/dehydratase" evidence="2">
    <location>
        <begin position="3"/>
        <end position="118"/>
    </location>
</feature>
<dbReference type="EMBL" id="WHLY01000002">
    <property type="protein sequence ID" value="MPR33111.1"/>
    <property type="molecule type" value="Genomic_DNA"/>
</dbReference>
<evidence type="ECO:0000256" key="1">
    <source>
        <dbReference type="ARBA" id="ARBA00004370"/>
    </source>
</evidence>
<proteinExistence type="predicted"/>
<dbReference type="PANTHER" id="PTHR14097">
    <property type="entry name" value="OXIDOREDUCTASE HTATIP2"/>
    <property type="match status" value="1"/>
</dbReference>
<dbReference type="PANTHER" id="PTHR14097:SF8">
    <property type="entry name" value="NAD(P)-BINDING DOMAIN-CONTAINING PROTEIN"/>
    <property type="match status" value="1"/>
</dbReference>
<sequence>MKVIVTGATGMVGEGVMHVCLNHPDVEKVLVINRRPDGVKHPKLTEIIHQDFFDLSAIESQLVGYDACFFCLGVSSVGMKAPEYYRLTYTLTMHVAETLSHLNTNMTFAYVSGAGTDGSEQGRSMWARVKGKTENDLRKLPFKKAYAFRPGFIKPLEGMKHVNQYYKYINWLFPVGRKLFPNGFCTNQEIGLAMIYTAKNIVAQDVIEGRDIIALAAKEEPSAYQTTSPRST</sequence>
<dbReference type="SUPFAM" id="SSF51735">
    <property type="entry name" value="NAD(P)-binding Rossmann-fold domains"/>
    <property type="match status" value="1"/>
</dbReference>
<accession>A0A7C9FNK0</accession>
<protein>
    <submittedName>
        <fullName evidence="3">NAD-dependent epimerase/dehydratase family protein</fullName>
    </submittedName>
</protein>
<comment type="caution">
    <text evidence="3">The sequence shown here is derived from an EMBL/GenBank/DDBJ whole genome shotgun (WGS) entry which is preliminary data.</text>
</comment>
<name>A0A7C9FNK0_9BACT</name>
<dbReference type="GO" id="GO:0016020">
    <property type="term" value="C:membrane"/>
    <property type="evidence" value="ECO:0007669"/>
    <property type="project" value="UniProtKB-SubCell"/>
</dbReference>
<evidence type="ECO:0000313" key="4">
    <source>
        <dbReference type="Proteomes" id="UP000479293"/>
    </source>
</evidence>
<dbReference type="RefSeq" id="WP_152758110.1">
    <property type="nucleotide sequence ID" value="NZ_WHLY01000002.1"/>
</dbReference>
<keyword evidence="4" id="KW-1185">Reference proteome</keyword>
<dbReference type="InterPro" id="IPR036291">
    <property type="entry name" value="NAD(P)-bd_dom_sf"/>
</dbReference>
<gene>
    <name evidence="3" type="ORF">GBK04_07015</name>
</gene>
<dbReference type="AlphaFoldDB" id="A0A7C9FNK0"/>
<evidence type="ECO:0000259" key="2">
    <source>
        <dbReference type="Pfam" id="PF01370"/>
    </source>
</evidence>
<dbReference type="Gene3D" id="3.40.50.720">
    <property type="entry name" value="NAD(P)-binding Rossmann-like Domain"/>
    <property type="match status" value="1"/>
</dbReference>